<proteinExistence type="predicted"/>
<dbReference type="InterPro" id="IPR020845">
    <property type="entry name" value="AMP-binding_CS"/>
</dbReference>
<accession>A0A1Y1IMI1</accession>
<dbReference type="PROSITE" id="PS00455">
    <property type="entry name" value="AMP_BINDING"/>
    <property type="match status" value="1"/>
</dbReference>
<evidence type="ECO:0000259" key="3">
    <source>
        <dbReference type="Pfam" id="PF14206"/>
    </source>
</evidence>
<dbReference type="Pfam" id="PF00501">
    <property type="entry name" value="AMP-binding"/>
    <property type="match status" value="1"/>
</dbReference>
<dbReference type="CDD" id="cd04433">
    <property type="entry name" value="AFD_class_I"/>
    <property type="match status" value="1"/>
</dbReference>
<dbReference type="Gene3D" id="3.40.50.12780">
    <property type="entry name" value="N-terminal domain of ligase-like"/>
    <property type="match status" value="3"/>
</dbReference>
<dbReference type="SUPFAM" id="SSF56801">
    <property type="entry name" value="Acetyl-CoA synthetase-like"/>
    <property type="match status" value="2"/>
</dbReference>
<gene>
    <name evidence="4" type="ORF">KFL_005630100</name>
</gene>
<dbReference type="InterPro" id="IPR000873">
    <property type="entry name" value="AMP-dep_synth/lig_dom"/>
</dbReference>
<sequence length="814" mass="87894">MQRLHPCPCCGYEVFSGAGGTFEICPICFWEDDLYQLTNATDRVGANTVSLQEAQRNFERIGACCPSNLSSGPAMGGAHIGHCLGALSQRRGTSVVTIHGDRKRTGRQLFGRIAELSADLSSSGVAAGDRVALAGLNSDYYLEWLLAVPCAGAIVAPLNHRWSISEAAEAINRIEASLLVLDEFCWGWWEHLRERCPSVRAAVRMETPSFRTGFQDFQPDSQGVRTNPEGVRTDYRGVRTEGKAVRLERETFSTELRSARIEFESVRKDCEVVAMDCRGVQTLSPPNISRDTVLESHLSQERQSARDSSVDRERMGFNVPELNLVTAPGEVALICFTSGTTGAPKAAVLSHTALVTQSLAKIAGVGYSDRDVYLHAAPLCHIGGLSSALGMLMAGATHVFLPRWRVDEAIAAVQAHHVTTFIAVPAMLADIIQAVGDVSENWEGIRTPFWGIRTLLVGGGGLGRMAPDVARLFPNAVIATAYGMTEACSSITFDIVREPQRQEPALPRWITVEPDRPNDAASTFSGSWAVCVGRPAPHLEIRVITAGNGLVKPLENGADSNEIRKEAPSCSQSGLGNTDSDFSGAATKRTTATAGILPQREPKSPLQATEFGSRMGGLEGAHFDPPFREGVIQVRGPNVFSGYWNQPEETANVLSKDGWFSTGDVGYIDNRGRLWLCGREKDMVKTGGENVHAAEVETILIQHPGVAAAAVAGLPDARLGEQVAALLVLMDGWTWGGPVDGQVHHLDAAKMRRHCHQRGLTRYKVPKVFAAQTGPLPVTSTGKVQKNVVRLLLQQRIQRDGGAQSTSLGTRSKL</sequence>
<dbReference type="InterPro" id="IPR042099">
    <property type="entry name" value="ANL_N_sf"/>
</dbReference>
<dbReference type="AlphaFoldDB" id="A0A1Y1IMI1"/>
<reference evidence="4 5" key="1">
    <citation type="journal article" date="2014" name="Nat. Commun.">
        <title>Klebsormidium flaccidum genome reveals primary factors for plant terrestrial adaptation.</title>
        <authorList>
            <person name="Hori K."/>
            <person name="Maruyama F."/>
            <person name="Fujisawa T."/>
            <person name="Togashi T."/>
            <person name="Yamamoto N."/>
            <person name="Seo M."/>
            <person name="Sato S."/>
            <person name="Yamada T."/>
            <person name="Mori H."/>
            <person name="Tajima N."/>
            <person name="Moriyama T."/>
            <person name="Ikeuchi M."/>
            <person name="Watanabe M."/>
            <person name="Wada H."/>
            <person name="Kobayashi K."/>
            <person name="Saito M."/>
            <person name="Masuda T."/>
            <person name="Sasaki-Sekimoto Y."/>
            <person name="Mashiguchi K."/>
            <person name="Awai K."/>
            <person name="Shimojima M."/>
            <person name="Masuda S."/>
            <person name="Iwai M."/>
            <person name="Nobusawa T."/>
            <person name="Narise T."/>
            <person name="Kondo S."/>
            <person name="Saito H."/>
            <person name="Sato R."/>
            <person name="Murakawa M."/>
            <person name="Ihara Y."/>
            <person name="Oshima-Yamada Y."/>
            <person name="Ohtaka K."/>
            <person name="Satoh M."/>
            <person name="Sonobe K."/>
            <person name="Ishii M."/>
            <person name="Ohtani R."/>
            <person name="Kanamori-Sato M."/>
            <person name="Honoki R."/>
            <person name="Miyazaki D."/>
            <person name="Mochizuki H."/>
            <person name="Umetsu J."/>
            <person name="Higashi K."/>
            <person name="Shibata D."/>
            <person name="Kamiya Y."/>
            <person name="Sato N."/>
            <person name="Nakamura Y."/>
            <person name="Tabata S."/>
            <person name="Ida S."/>
            <person name="Kurokawa K."/>
            <person name="Ohta H."/>
        </authorList>
    </citation>
    <scope>NUCLEOTIDE SEQUENCE [LARGE SCALE GENOMIC DNA]</scope>
    <source>
        <strain evidence="4 5">NIES-2285</strain>
    </source>
</reference>
<dbReference type="InterPro" id="IPR025110">
    <property type="entry name" value="AMP-bd_C"/>
</dbReference>
<feature type="domain" description="Cysteine-rich CPCC" evidence="3">
    <location>
        <begin position="6"/>
        <end position="70"/>
    </location>
</feature>
<dbReference type="GO" id="GO:0006631">
    <property type="term" value="P:fatty acid metabolic process"/>
    <property type="evidence" value="ECO:0000318"/>
    <property type="project" value="GO_Central"/>
</dbReference>
<evidence type="ECO:0000259" key="1">
    <source>
        <dbReference type="Pfam" id="PF00501"/>
    </source>
</evidence>
<dbReference type="STRING" id="105231.A0A1Y1IMI1"/>
<evidence type="ECO:0000313" key="5">
    <source>
        <dbReference type="Proteomes" id="UP000054558"/>
    </source>
</evidence>
<dbReference type="GO" id="GO:0031956">
    <property type="term" value="F:medium-chain fatty acid-CoA ligase activity"/>
    <property type="evidence" value="ECO:0000318"/>
    <property type="project" value="GO_Central"/>
</dbReference>
<feature type="domain" description="AMP-dependent synthetase/ligase" evidence="1">
    <location>
        <begin position="93"/>
        <end position="555"/>
    </location>
</feature>
<dbReference type="Pfam" id="PF14206">
    <property type="entry name" value="Cys_rich_CPCC"/>
    <property type="match status" value="1"/>
</dbReference>
<dbReference type="Gene3D" id="3.30.300.30">
    <property type="match status" value="1"/>
</dbReference>
<feature type="domain" description="AMP-binding enzyme C-terminal" evidence="2">
    <location>
        <begin position="695"/>
        <end position="783"/>
    </location>
</feature>
<evidence type="ECO:0000259" key="2">
    <source>
        <dbReference type="Pfam" id="PF13193"/>
    </source>
</evidence>
<keyword evidence="4" id="KW-0436">Ligase</keyword>
<dbReference type="InterPro" id="IPR025983">
    <property type="entry name" value="Cys_rich_CPCC"/>
</dbReference>
<dbReference type="PANTHER" id="PTHR43201">
    <property type="entry name" value="ACYL-COA SYNTHETASE"/>
    <property type="match status" value="1"/>
</dbReference>
<dbReference type="Pfam" id="PF13193">
    <property type="entry name" value="AMP-binding_C"/>
    <property type="match status" value="1"/>
</dbReference>
<name>A0A1Y1IMI1_KLENI</name>
<dbReference type="InterPro" id="IPR045851">
    <property type="entry name" value="AMP-bd_C_sf"/>
</dbReference>
<keyword evidence="5" id="KW-1185">Reference proteome</keyword>
<dbReference type="EMBL" id="DF237512">
    <property type="protein sequence ID" value="GAQ89797.1"/>
    <property type="molecule type" value="Genomic_DNA"/>
</dbReference>
<dbReference type="Proteomes" id="UP000054558">
    <property type="component" value="Unassembled WGS sequence"/>
</dbReference>
<organism evidence="4 5">
    <name type="scientific">Klebsormidium nitens</name>
    <name type="common">Green alga</name>
    <name type="synonym">Ulothrix nitens</name>
    <dbReference type="NCBI Taxonomy" id="105231"/>
    <lineage>
        <taxon>Eukaryota</taxon>
        <taxon>Viridiplantae</taxon>
        <taxon>Streptophyta</taxon>
        <taxon>Klebsormidiophyceae</taxon>
        <taxon>Klebsormidiales</taxon>
        <taxon>Klebsormidiaceae</taxon>
        <taxon>Klebsormidium</taxon>
    </lineage>
</organism>
<protein>
    <submittedName>
        <fullName evidence="4">AMP-dependent synthetase and ligase family protein</fullName>
    </submittedName>
</protein>
<dbReference type="OMA" id="HVEIQIG"/>
<dbReference type="OrthoDB" id="10253115at2759"/>
<dbReference type="PANTHER" id="PTHR43201:SF32">
    <property type="entry name" value="2-SUCCINYLBENZOATE--COA LIGASE, CHLOROPLASTIC_PEROXISOMAL"/>
    <property type="match status" value="1"/>
</dbReference>
<evidence type="ECO:0000313" key="4">
    <source>
        <dbReference type="EMBL" id="GAQ89797.1"/>
    </source>
</evidence>